<evidence type="ECO:0000259" key="5">
    <source>
        <dbReference type="PROSITE" id="PS50977"/>
    </source>
</evidence>
<dbReference type="Gene3D" id="1.10.357.10">
    <property type="entry name" value="Tetracycline Repressor, domain 2"/>
    <property type="match status" value="2"/>
</dbReference>
<feature type="DNA-binding region" description="H-T-H motif" evidence="4">
    <location>
        <begin position="29"/>
        <end position="48"/>
    </location>
</feature>
<feature type="domain" description="HTH tetR-type" evidence="5">
    <location>
        <begin position="2"/>
        <end position="66"/>
    </location>
</feature>
<dbReference type="EMBL" id="NSDM01000015">
    <property type="protein sequence ID" value="MDQ2588006.1"/>
    <property type="molecule type" value="Genomic_DNA"/>
</dbReference>
<dbReference type="RefSeq" id="WP_306749642.1">
    <property type="nucleotide sequence ID" value="NZ_NSDM01000015.1"/>
</dbReference>
<organism evidence="6 7">
    <name type="scientific">Saccharothrix yanglingensis</name>
    <dbReference type="NCBI Taxonomy" id="659496"/>
    <lineage>
        <taxon>Bacteria</taxon>
        <taxon>Bacillati</taxon>
        <taxon>Actinomycetota</taxon>
        <taxon>Actinomycetes</taxon>
        <taxon>Pseudonocardiales</taxon>
        <taxon>Pseudonocardiaceae</taxon>
        <taxon>Saccharothrix</taxon>
    </lineage>
</organism>
<evidence type="ECO:0000256" key="3">
    <source>
        <dbReference type="ARBA" id="ARBA00023163"/>
    </source>
</evidence>
<protein>
    <recommendedName>
        <fullName evidence="5">HTH tetR-type domain-containing protein</fullName>
    </recommendedName>
</protein>
<evidence type="ECO:0000313" key="6">
    <source>
        <dbReference type="EMBL" id="MDQ2588006.1"/>
    </source>
</evidence>
<reference evidence="6 7" key="1">
    <citation type="submission" date="2017-06" db="EMBL/GenBank/DDBJ databases">
        <title>Cultured bacterium strain Saccharothrix yanglingensis Hhs.015.</title>
        <authorList>
            <person name="Xia Y."/>
        </authorList>
    </citation>
    <scope>NUCLEOTIDE SEQUENCE [LARGE SCALE GENOMIC DNA]</scope>
    <source>
        <strain evidence="6 7">Hhs.015</strain>
    </source>
</reference>
<evidence type="ECO:0000256" key="2">
    <source>
        <dbReference type="ARBA" id="ARBA00023125"/>
    </source>
</evidence>
<proteinExistence type="predicted"/>
<evidence type="ECO:0000256" key="4">
    <source>
        <dbReference type="PROSITE-ProRule" id="PRU00335"/>
    </source>
</evidence>
<gene>
    <name evidence="6" type="ORF">CKY47_29385</name>
</gene>
<dbReference type="SUPFAM" id="SSF46689">
    <property type="entry name" value="Homeodomain-like"/>
    <property type="match status" value="2"/>
</dbReference>
<name>A0ABU0X7Q9_9PSEU</name>
<keyword evidence="7" id="KW-1185">Reference proteome</keyword>
<dbReference type="InterPro" id="IPR036271">
    <property type="entry name" value="Tet_transcr_reg_TetR-rel_C_sf"/>
</dbReference>
<comment type="caution">
    <text evidence="6">The sequence shown here is derived from an EMBL/GenBank/DDBJ whole genome shotgun (WGS) entry which is preliminary data.</text>
</comment>
<keyword evidence="2 4" id="KW-0238">DNA-binding</keyword>
<dbReference type="InterPro" id="IPR050109">
    <property type="entry name" value="HTH-type_TetR-like_transc_reg"/>
</dbReference>
<dbReference type="Proteomes" id="UP001225605">
    <property type="component" value="Unassembled WGS sequence"/>
</dbReference>
<sequence length="432" mass="46725">MVPVRERLLDAGQALLFEDGFKVLNRGLNVAEIAARAEVSEKTFFATFGDKGRYVEELLVRFNRPPAPRAGTVVDVVEQALAETKGDPRRLLRTVSTWNYELLRADPATLMQLATVVLGRGHQGALRRLRQTYAAYDQAGVRVYRSMLARWSASLRAPFTPEQLAVVLTALVEGLFLRHLADPDAVPDTLLGDTVVALVGALLDPEQGHGHVDDAIAPLADEVVRAYRVDRLDGLPDNPRNAVIAAARHEFAARGYYATTPDHIAARAGVPLTVLRQLFPVKASIVVGALRPGCGELRSLLDDDLALGVAPRHLLRRHLERLAAFTLGNREFAEALVMAVVHDTATDDTTDGISREIDLAGMLVPVIEAGRARGDFGADHDPATLARTLTHSTLLHCLTHRDGTAAEHVDAVEALALHGLLARAAPDAPPGR</sequence>
<dbReference type="PROSITE" id="PS50977">
    <property type="entry name" value="HTH_TETR_2"/>
    <property type="match status" value="1"/>
</dbReference>
<dbReference type="PANTHER" id="PTHR30055">
    <property type="entry name" value="HTH-TYPE TRANSCRIPTIONAL REGULATOR RUTR"/>
    <property type="match status" value="1"/>
</dbReference>
<keyword evidence="1" id="KW-0805">Transcription regulation</keyword>
<keyword evidence="3" id="KW-0804">Transcription</keyword>
<dbReference type="Pfam" id="PF00440">
    <property type="entry name" value="TetR_N"/>
    <property type="match status" value="1"/>
</dbReference>
<dbReference type="InterPro" id="IPR009057">
    <property type="entry name" value="Homeodomain-like_sf"/>
</dbReference>
<dbReference type="SUPFAM" id="SSF48498">
    <property type="entry name" value="Tetracyclin repressor-like, C-terminal domain"/>
    <property type="match status" value="2"/>
</dbReference>
<evidence type="ECO:0000313" key="7">
    <source>
        <dbReference type="Proteomes" id="UP001225605"/>
    </source>
</evidence>
<dbReference type="InterPro" id="IPR001647">
    <property type="entry name" value="HTH_TetR"/>
</dbReference>
<evidence type="ECO:0000256" key="1">
    <source>
        <dbReference type="ARBA" id="ARBA00023015"/>
    </source>
</evidence>
<accession>A0ABU0X7Q9</accession>
<dbReference type="PANTHER" id="PTHR30055:SF234">
    <property type="entry name" value="HTH-TYPE TRANSCRIPTIONAL REGULATOR BETI"/>
    <property type="match status" value="1"/>
</dbReference>